<organism evidence="6 8">
    <name type="scientific">Sulfuracidifex tepidarius</name>
    <dbReference type="NCBI Taxonomy" id="1294262"/>
    <lineage>
        <taxon>Archaea</taxon>
        <taxon>Thermoproteota</taxon>
        <taxon>Thermoprotei</taxon>
        <taxon>Sulfolobales</taxon>
        <taxon>Sulfolobaceae</taxon>
        <taxon>Sulfuracidifex</taxon>
    </lineage>
</organism>
<dbReference type="EMBL" id="AP018930">
    <property type="protein sequence ID" value="BBG27218.1"/>
    <property type="molecule type" value="Genomic_DNA"/>
</dbReference>
<keyword evidence="1" id="KW-0963">Cytoplasm</keyword>
<dbReference type="GO" id="GO:0005737">
    <property type="term" value="C:cytoplasm"/>
    <property type="evidence" value="ECO:0007669"/>
    <property type="project" value="InterPro"/>
</dbReference>
<keyword evidence="3" id="KW-0819">tRNA processing</keyword>
<reference evidence="6 7" key="2">
    <citation type="journal article" date="2020" name="Int. J. Syst. Evol. Microbiol.">
        <title>Sulfuracidifex tepidarius gen. nov., sp. nov. and transfer of Sulfolobus metallicus Huber and Stetter 1992 to the genus Sulfuracidifex as Sulfuracidifex metallicus comb. nov.</title>
        <authorList>
            <person name="Itoh T."/>
            <person name="Miura T."/>
            <person name="Sakai H.D."/>
            <person name="Kato S."/>
            <person name="Ohkuma M."/>
            <person name="Takashina T."/>
        </authorList>
    </citation>
    <scope>NUCLEOTIDE SEQUENCE</scope>
    <source>
        <strain evidence="5 7">IC-006</strain>
        <strain evidence="6">IC-007</strain>
    </source>
</reference>
<dbReference type="EMBL" id="AP018929">
    <property type="protein sequence ID" value="BBG24460.1"/>
    <property type="molecule type" value="Genomic_DNA"/>
</dbReference>
<dbReference type="KEGG" id="step:IC006_1779"/>
<dbReference type="STRING" id="1294262.GCA_001316085_00235"/>
<dbReference type="CDD" id="cd17040">
    <property type="entry name" value="Ubl_MoaD_like"/>
    <property type="match status" value="1"/>
</dbReference>
<dbReference type="Proteomes" id="UP000325030">
    <property type="component" value="Chromosome"/>
</dbReference>
<evidence type="ECO:0000256" key="3">
    <source>
        <dbReference type="ARBA" id="ARBA00022694"/>
    </source>
</evidence>
<evidence type="ECO:0000313" key="5">
    <source>
        <dbReference type="EMBL" id="BBG24460.1"/>
    </source>
</evidence>
<proteinExistence type="predicted"/>
<reference evidence="8" key="1">
    <citation type="submission" date="2018-09" db="EMBL/GenBank/DDBJ databases">
        <title>Complete Genome Sequencing of Sulfolobus sp. JCM 16834.</title>
        <authorList>
            <person name="Kato S."/>
            <person name="Itoh T."/>
            <person name="Ohkuma M."/>
        </authorList>
    </citation>
    <scope>NUCLEOTIDE SEQUENCE [LARGE SCALE GENOMIC DNA]</scope>
    <source>
        <strain evidence="8">IC-007</strain>
    </source>
</reference>
<evidence type="ECO:0000313" key="7">
    <source>
        <dbReference type="Proteomes" id="UP000322983"/>
    </source>
</evidence>
<accession>A0A510E596</accession>
<evidence type="ECO:0000256" key="1">
    <source>
        <dbReference type="ARBA" id="ARBA00022490"/>
    </source>
</evidence>
<dbReference type="Pfam" id="PF09138">
    <property type="entry name" value="Urm1"/>
    <property type="match status" value="1"/>
</dbReference>
<dbReference type="Gene3D" id="3.10.20.30">
    <property type="match status" value="1"/>
</dbReference>
<dbReference type="InterPro" id="IPR012675">
    <property type="entry name" value="Beta-grasp_dom_sf"/>
</dbReference>
<evidence type="ECO:0000313" key="6">
    <source>
        <dbReference type="EMBL" id="BBG27218.1"/>
    </source>
</evidence>
<keyword evidence="7" id="KW-1185">Reference proteome</keyword>
<dbReference type="InterPro" id="IPR015221">
    <property type="entry name" value="Urm1"/>
</dbReference>
<keyword evidence="4" id="KW-0833">Ubl conjugation pathway</keyword>
<evidence type="ECO:0000313" key="8">
    <source>
        <dbReference type="Proteomes" id="UP000325030"/>
    </source>
</evidence>
<dbReference type="Proteomes" id="UP000322983">
    <property type="component" value="Chromosome"/>
</dbReference>
<dbReference type="SUPFAM" id="SSF54285">
    <property type="entry name" value="MoaD/ThiS"/>
    <property type="match status" value="1"/>
</dbReference>
<keyword evidence="2" id="KW-1017">Isopeptide bond</keyword>
<gene>
    <name evidence="5" type="ORF">IC006_1779</name>
    <name evidence="6" type="ORF">IC007_1757</name>
</gene>
<dbReference type="GO" id="GO:0034227">
    <property type="term" value="P:tRNA thio-modification"/>
    <property type="evidence" value="ECO:0007669"/>
    <property type="project" value="InterPro"/>
</dbReference>
<evidence type="ECO:0000256" key="4">
    <source>
        <dbReference type="ARBA" id="ARBA00022786"/>
    </source>
</evidence>
<name>A0A510E596_9CREN</name>
<accession>A0A510DWV1</accession>
<dbReference type="InterPro" id="IPR016155">
    <property type="entry name" value="Mopterin_synth/thiamin_S_b"/>
</dbReference>
<evidence type="ECO:0000256" key="2">
    <source>
        <dbReference type="ARBA" id="ARBA00022499"/>
    </source>
</evidence>
<sequence>MPKFVFEGPLVSFFGKSLIAEDGSLFEILSRLDKSKVILDSSGRIRPGILVLLNGKDIRLFGKTLNEKILSGNDEVRFIPVNHGG</sequence>
<protein>
    <submittedName>
        <fullName evidence="6">Uncharacterized protein</fullName>
    </submittedName>
</protein>
<dbReference type="AlphaFoldDB" id="A0A510E596"/>